<keyword evidence="2" id="KW-1185">Reference proteome</keyword>
<accession>A0A9P7N6H9</accession>
<organism evidence="1 2">
    <name type="scientific">Claviceps pusilla</name>
    <dbReference type="NCBI Taxonomy" id="123648"/>
    <lineage>
        <taxon>Eukaryota</taxon>
        <taxon>Fungi</taxon>
        <taxon>Dikarya</taxon>
        <taxon>Ascomycota</taxon>
        <taxon>Pezizomycotina</taxon>
        <taxon>Sordariomycetes</taxon>
        <taxon>Hypocreomycetidae</taxon>
        <taxon>Hypocreales</taxon>
        <taxon>Clavicipitaceae</taxon>
        <taxon>Claviceps</taxon>
    </lineage>
</organism>
<dbReference type="AlphaFoldDB" id="A0A9P7N6H9"/>
<dbReference type="EMBL" id="SRPW01001908">
    <property type="protein sequence ID" value="KAG5997898.1"/>
    <property type="molecule type" value="Genomic_DNA"/>
</dbReference>
<comment type="caution">
    <text evidence="1">The sequence shown here is derived from an EMBL/GenBank/DDBJ whole genome shotgun (WGS) entry which is preliminary data.</text>
</comment>
<dbReference type="Proteomes" id="UP000748025">
    <property type="component" value="Unassembled WGS sequence"/>
</dbReference>
<proteinExistence type="predicted"/>
<sequence>MKKERSSPGGGRGIVVLARLENEHERAAPEAVRLLPRLSGKSNVWHDMDSQSLAVEGPEDVAS</sequence>
<protein>
    <submittedName>
        <fullName evidence="1">Uncharacterized protein</fullName>
    </submittedName>
</protein>
<gene>
    <name evidence="1" type="ORF">E4U43_002555</name>
</gene>
<name>A0A9P7N6H9_9HYPO</name>
<reference evidence="1" key="1">
    <citation type="journal article" date="2020" name="bioRxiv">
        <title>Whole genome comparisons of ergot fungi reveals the divergence and evolution of species within the genus Claviceps are the result of varying mechanisms driving genome evolution and host range expansion.</title>
        <authorList>
            <person name="Wyka S.A."/>
            <person name="Mondo S.J."/>
            <person name="Liu M."/>
            <person name="Dettman J."/>
            <person name="Nalam V."/>
            <person name="Broders K.D."/>
        </authorList>
    </citation>
    <scope>NUCLEOTIDE SEQUENCE</scope>
    <source>
        <strain evidence="1">CCC 602</strain>
    </source>
</reference>
<evidence type="ECO:0000313" key="2">
    <source>
        <dbReference type="Proteomes" id="UP000748025"/>
    </source>
</evidence>
<evidence type="ECO:0000313" key="1">
    <source>
        <dbReference type="EMBL" id="KAG5997898.1"/>
    </source>
</evidence>